<reference evidence="4" key="1">
    <citation type="journal article" date="2019" name="Int. J. Syst. Evol. Microbiol.">
        <title>The Global Catalogue of Microorganisms (GCM) 10K type strain sequencing project: providing services to taxonomists for standard genome sequencing and annotation.</title>
        <authorList>
            <consortium name="The Broad Institute Genomics Platform"/>
            <consortium name="The Broad Institute Genome Sequencing Center for Infectious Disease"/>
            <person name="Wu L."/>
            <person name="Ma J."/>
        </authorList>
    </citation>
    <scope>NUCLEOTIDE SEQUENCE [LARGE SCALE GENOMIC DNA]</scope>
    <source>
        <strain evidence="4">JCM 9651</strain>
    </source>
</reference>
<keyword evidence="4" id="KW-1185">Reference proteome</keyword>
<feature type="compositionally biased region" description="Low complexity" evidence="1">
    <location>
        <begin position="130"/>
        <end position="149"/>
    </location>
</feature>
<gene>
    <name evidence="3" type="ORF">GCM10020367_38870</name>
</gene>
<sequence length="149" mass="15054">MPALGGKVLPARPGRPGAQGLEEGVRPMRSKRNKGRKALVVATGAAVVVGMGTLPATATGGRTWTKVIVTGLDNPRRIAATPGALYVAEAGRGGKNCIGGGPGGQAHRPGLEGRPERQDPRLGRRLRLQPASPSTAAAISTSAGSSPAR</sequence>
<name>A0ABP6SFF4_9ACTN</name>
<feature type="compositionally biased region" description="Basic and acidic residues" evidence="1">
    <location>
        <begin position="109"/>
        <end position="122"/>
    </location>
</feature>
<dbReference type="Proteomes" id="UP001499990">
    <property type="component" value="Unassembled WGS sequence"/>
</dbReference>
<feature type="compositionally biased region" description="Gly residues" evidence="1">
    <location>
        <begin position="94"/>
        <end position="104"/>
    </location>
</feature>
<feature type="region of interest" description="Disordered" evidence="1">
    <location>
        <begin position="94"/>
        <end position="149"/>
    </location>
</feature>
<evidence type="ECO:0000256" key="2">
    <source>
        <dbReference type="SAM" id="Phobius"/>
    </source>
</evidence>
<evidence type="ECO:0000313" key="3">
    <source>
        <dbReference type="EMBL" id="GAA3374551.1"/>
    </source>
</evidence>
<evidence type="ECO:0000256" key="1">
    <source>
        <dbReference type="SAM" id="MobiDB-lite"/>
    </source>
</evidence>
<comment type="caution">
    <text evidence="3">The sequence shown here is derived from an EMBL/GenBank/DDBJ whole genome shotgun (WGS) entry which is preliminary data.</text>
</comment>
<accession>A0ABP6SFF4</accession>
<organism evidence="3 4">
    <name type="scientific">Streptomyces sannanensis</name>
    <dbReference type="NCBI Taxonomy" id="285536"/>
    <lineage>
        <taxon>Bacteria</taxon>
        <taxon>Bacillati</taxon>
        <taxon>Actinomycetota</taxon>
        <taxon>Actinomycetes</taxon>
        <taxon>Kitasatosporales</taxon>
        <taxon>Streptomycetaceae</taxon>
        <taxon>Streptomyces</taxon>
    </lineage>
</organism>
<feature type="transmembrane region" description="Helical" evidence="2">
    <location>
        <begin position="38"/>
        <end position="58"/>
    </location>
</feature>
<keyword evidence="2" id="KW-0472">Membrane</keyword>
<keyword evidence="2" id="KW-1133">Transmembrane helix</keyword>
<dbReference type="EMBL" id="BAAAYL010000001">
    <property type="protein sequence ID" value="GAA3374551.1"/>
    <property type="molecule type" value="Genomic_DNA"/>
</dbReference>
<proteinExistence type="predicted"/>
<feature type="region of interest" description="Disordered" evidence="1">
    <location>
        <begin position="1"/>
        <end position="24"/>
    </location>
</feature>
<protein>
    <submittedName>
        <fullName evidence="3">Uncharacterized protein</fullName>
    </submittedName>
</protein>
<evidence type="ECO:0000313" key="4">
    <source>
        <dbReference type="Proteomes" id="UP001499990"/>
    </source>
</evidence>
<keyword evidence="2" id="KW-0812">Transmembrane</keyword>